<organism evidence="2">
    <name type="scientific">Quercus suber</name>
    <name type="common">Cork oak</name>
    <dbReference type="NCBI Taxonomy" id="58331"/>
    <lineage>
        <taxon>Eukaryota</taxon>
        <taxon>Viridiplantae</taxon>
        <taxon>Streptophyta</taxon>
        <taxon>Embryophyta</taxon>
        <taxon>Tracheophyta</taxon>
        <taxon>Spermatophyta</taxon>
        <taxon>Magnoliopsida</taxon>
        <taxon>eudicotyledons</taxon>
        <taxon>Gunneridae</taxon>
        <taxon>Pentapetalae</taxon>
        <taxon>rosids</taxon>
        <taxon>fabids</taxon>
        <taxon>Fagales</taxon>
        <taxon>Fagaceae</taxon>
        <taxon>Quercus</taxon>
    </lineage>
</organism>
<dbReference type="EMBL" id="PKMF04000029">
    <property type="protein sequence ID" value="KAK7857244.1"/>
    <property type="molecule type" value="Genomic_DNA"/>
</dbReference>
<proteinExistence type="predicted"/>
<evidence type="ECO:0000313" key="2">
    <source>
        <dbReference type="EMBL" id="KAK7857244.1"/>
    </source>
</evidence>
<keyword evidence="1" id="KW-1133">Transmembrane helix</keyword>
<reference evidence="2" key="1">
    <citation type="submission" date="2017-12" db="EMBL/GenBank/DDBJ databases">
        <authorList>
            <person name="Barbosa P."/>
            <person name="Usie A."/>
            <person name="Ramos A.M."/>
        </authorList>
    </citation>
    <scope>NUCLEOTIDE SEQUENCE</scope>
    <source>
        <strain evidence="2">HL8</strain>
        <tissue evidence="2">Leaves</tissue>
    </source>
</reference>
<protein>
    <submittedName>
        <fullName evidence="2">Uncharacterized protein</fullName>
    </submittedName>
</protein>
<evidence type="ECO:0000256" key="1">
    <source>
        <dbReference type="SAM" id="Phobius"/>
    </source>
</evidence>
<reference evidence="2" key="3">
    <citation type="submission" date="2023-07" db="EMBL/GenBank/DDBJ databases">
        <title>An improved reference 1 genome and first organelle genomes of Quercus suber.</title>
        <authorList>
            <consortium name="Genosuber Consortium"/>
            <person name="Usie A."/>
            <person name="Serra O."/>
            <person name="Barros P."/>
        </authorList>
    </citation>
    <scope>NUCLEOTIDE SEQUENCE</scope>
    <source>
        <strain evidence="2">HL8</strain>
        <tissue evidence="2">Leaves</tissue>
    </source>
</reference>
<feature type="transmembrane region" description="Helical" evidence="1">
    <location>
        <begin position="77"/>
        <end position="95"/>
    </location>
</feature>
<accession>A0AAW0M0X1</accession>
<keyword evidence="1" id="KW-0812">Transmembrane</keyword>
<reference evidence="2" key="2">
    <citation type="journal article" date="2018" name="Sci. Data">
        <title>The draft genome sequence of cork oak.</title>
        <authorList>
            <person name="Ramos A.M."/>
            <person name="Usie A."/>
            <person name="Barbosa P."/>
            <person name="Barros P.M."/>
            <person name="Capote T."/>
            <person name="Chaves I."/>
            <person name="Simoes F."/>
            <person name="Abreu I."/>
            <person name="Carrasquinho I."/>
            <person name="Faro C."/>
            <person name="Guimaraes J.B."/>
            <person name="Mendonca D."/>
            <person name="Nobrega F."/>
            <person name="Rodrigues L."/>
            <person name="Saibo N.J.M."/>
            <person name="Varela M.C."/>
            <person name="Egas C."/>
            <person name="Matos J."/>
            <person name="Miguel C.M."/>
            <person name="Oliveira M.M."/>
            <person name="Ricardo C.P."/>
            <person name="Goncalves S."/>
        </authorList>
    </citation>
    <scope>NUCLEOTIDE SEQUENCE [LARGE SCALE GENOMIC DNA]</scope>
    <source>
        <strain evidence="2">HL8</strain>
    </source>
</reference>
<feature type="transmembrane region" description="Helical" evidence="1">
    <location>
        <begin position="49"/>
        <end position="65"/>
    </location>
</feature>
<dbReference type="AlphaFoldDB" id="A0AAW0M0X1"/>
<comment type="caution">
    <text evidence="2">The sequence shown here is derived from an EMBL/GenBank/DDBJ whole genome shotgun (WGS) entry which is preliminary data.</text>
</comment>
<name>A0AAW0M0X1_QUESU</name>
<sequence length="110" mass="12632">MELKATPISFSTQNTDRITWSSSPSGSFELKEAYRDCCAVKSFWDSFPLPFSVVVFYGINLIEWLKLNCYSKKRISALNLNWGVVFCFGIWSLWLRQNGFCLGMRDPIGV</sequence>
<keyword evidence="1" id="KW-0472">Membrane</keyword>
<gene>
    <name evidence="2" type="ORF">CFP56_019206</name>
</gene>